<keyword evidence="14" id="KW-1185">Reference proteome</keyword>
<keyword evidence="3" id="KW-0812">Transmembrane</keyword>
<dbReference type="STRING" id="590646.G3B5E4"/>
<evidence type="ECO:0000256" key="3">
    <source>
        <dbReference type="ARBA" id="ARBA00022692"/>
    </source>
</evidence>
<keyword evidence="9" id="KW-0472">Membrane</keyword>
<dbReference type="InterPro" id="IPR025483">
    <property type="entry name" value="Lipase_euk"/>
</dbReference>
<keyword evidence="5 13" id="KW-0378">Hydrolase</keyword>
<proteinExistence type="inferred from homology"/>
<dbReference type="InterPro" id="IPR000073">
    <property type="entry name" value="AB_hydrolase_1"/>
</dbReference>
<evidence type="ECO:0000256" key="1">
    <source>
        <dbReference type="ARBA" id="ARBA00004167"/>
    </source>
</evidence>
<feature type="active site" description="Charge relay system" evidence="11">
    <location>
        <position position="417"/>
    </location>
</feature>
<name>G3B5E4_CANTC</name>
<accession>G3B5E4</accession>
<dbReference type="PANTHER" id="PTHR11005">
    <property type="entry name" value="LYSOSOMAL ACID LIPASE-RELATED"/>
    <property type="match status" value="1"/>
</dbReference>
<evidence type="ECO:0000256" key="4">
    <source>
        <dbReference type="ARBA" id="ARBA00022729"/>
    </source>
</evidence>
<evidence type="ECO:0000259" key="12">
    <source>
        <dbReference type="Pfam" id="PF00561"/>
    </source>
</evidence>
<gene>
    <name evidence="13" type="ORF">CANTEDRAFT_114513</name>
</gene>
<evidence type="ECO:0000256" key="2">
    <source>
        <dbReference type="ARBA" id="ARBA00010701"/>
    </source>
</evidence>
<feature type="domain" description="AB hydrolase-1" evidence="12">
    <location>
        <begin position="139"/>
        <end position="422"/>
    </location>
</feature>
<dbReference type="HOGENOM" id="CLU_010974_5_0_1"/>
<dbReference type="Proteomes" id="UP000000707">
    <property type="component" value="Unassembled WGS sequence"/>
</dbReference>
<keyword evidence="4" id="KW-0732">Signal</keyword>
<dbReference type="GeneID" id="18247459"/>
<evidence type="ECO:0000256" key="10">
    <source>
        <dbReference type="ARBA" id="ARBA00023180"/>
    </source>
</evidence>
<feature type="active site" description="Charge relay system" evidence="11">
    <location>
        <position position="390"/>
    </location>
</feature>
<keyword evidence="10" id="KW-0325">Glycoprotein</keyword>
<dbReference type="SUPFAM" id="SSF53474">
    <property type="entry name" value="alpha/beta-Hydrolases"/>
    <property type="match status" value="1"/>
</dbReference>
<dbReference type="eggNOG" id="KOG2624">
    <property type="taxonomic scope" value="Eukaryota"/>
</dbReference>
<protein>
    <submittedName>
        <fullName evidence="13">Alpha/beta-hydrolase</fullName>
    </submittedName>
</protein>
<dbReference type="GO" id="GO:0016788">
    <property type="term" value="F:hydrolase activity, acting on ester bonds"/>
    <property type="evidence" value="ECO:0007669"/>
    <property type="project" value="InterPro"/>
</dbReference>
<dbReference type="KEGG" id="cten:18247459"/>
<organism evidence="14">
    <name type="scientific">Candida tenuis (strain ATCC 10573 / BCRC 21748 / CBS 615 / JCM 9827 / NBRC 10315 / NRRL Y-1498 / VKM Y-70)</name>
    <name type="common">Yeast</name>
    <name type="synonym">Yamadazyma tenuis</name>
    <dbReference type="NCBI Taxonomy" id="590646"/>
    <lineage>
        <taxon>Eukaryota</taxon>
        <taxon>Fungi</taxon>
        <taxon>Dikarya</taxon>
        <taxon>Ascomycota</taxon>
        <taxon>Saccharomycotina</taxon>
        <taxon>Pichiomycetes</taxon>
        <taxon>Debaryomycetaceae</taxon>
        <taxon>Yamadazyma</taxon>
    </lineage>
</organism>
<dbReference type="Pfam" id="PF00561">
    <property type="entry name" value="Abhydrolase_1"/>
    <property type="match status" value="1"/>
</dbReference>
<dbReference type="AlphaFoldDB" id="G3B5E4"/>
<keyword evidence="7" id="KW-1133">Transmembrane helix</keyword>
<evidence type="ECO:0000256" key="8">
    <source>
        <dbReference type="ARBA" id="ARBA00023098"/>
    </source>
</evidence>
<evidence type="ECO:0000313" key="14">
    <source>
        <dbReference type="Proteomes" id="UP000000707"/>
    </source>
</evidence>
<dbReference type="EMBL" id="GL996524">
    <property type="protein sequence ID" value="EGV63199.1"/>
    <property type="molecule type" value="Genomic_DNA"/>
</dbReference>
<evidence type="ECO:0000256" key="9">
    <source>
        <dbReference type="ARBA" id="ARBA00023136"/>
    </source>
</evidence>
<evidence type="ECO:0000256" key="11">
    <source>
        <dbReference type="PIRSR" id="PIRSR000862-1"/>
    </source>
</evidence>
<keyword evidence="6" id="KW-0442">Lipid degradation</keyword>
<evidence type="ECO:0000313" key="13">
    <source>
        <dbReference type="EMBL" id="EGV63199.1"/>
    </source>
</evidence>
<dbReference type="GO" id="GO:0016042">
    <property type="term" value="P:lipid catabolic process"/>
    <property type="evidence" value="ECO:0007669"/>
    <property type="project" value="UniProtKB-KW"/>
</dbReference>
<dbReference type="OrthoDB" id="9974421at2759"/>
<dbReference type="Gene3D" id="3.40.50.1820">
    <property type="entry name" value="alpha/beta hydrolase"/>
    <property type="match status" value="1"/>
</dbReference>
<feature type="active site" description="Nucleophile" evidence="11">
    <location>
        <position position="232"/>
    </location>
</feature>
<dbReference type="FunFam" id="3.40.50.1820:FF:000095">
    <property type="entry name" value="Triglyceride lipase-cholesterol esterase"/>
    <property type="match status" value="1"/>
</dbReference>
<evidence type="ECO:0000256" key="5">
    <source>
        <dbReference type="ARBA" id="ARBA00022801"/>
    </source>
</evidence>
<keyword evidence="8" id="KW-0443">Lipid metabolism</keyword>
<evidence type="ECO:0000256" key="6">
    <source>
        <dbReference type="ARBA" id="ARBA00022963"/>
    </source>
</evidence>
<reference evidence="13 14" key="1">
    <citation type="journal article" date="2011" name="Proc. Natl. Acad. Sci. U.S.A.">
        <title>Comparative genomics of xylose-fermenting fungi for enhanced biofuel production.</title>
        <authorList>
            <person name="Wohlbach D.J."/>
            <person name="Kuo A."/>
            <person name="Sato T.K."/>
            <person name="Potts K.M."/>
            <person name="Salamov A.A."/>
            <person name="LaButti K.M."/>
            <person name="Sun H."/>
            <person name="Clum A."/>
            <person name="Pangilinan J.L."/>
            <person name="Lindquist E.A."/>
            <person name="Lucas S."/>
            <person name="Lapidus A."/>
            <person name="Jin M."/>
            <person name="Gunawan C."/>
            <person name="Balan V."/>
            <person name="Dale B.E."/>
            <person name="Jeffries T.W."/>
            <person name="Zinkel R."/>
            <person name="Barry K.W."/>
            <person name="Grigoriev I.V."/>
            <person name="Gasch A.P."/>
        </authorList>
    </citation>
    <scope>NUCLEOTIDE SEQUENCE [LARGE SCALE GENOMIC DNA]</scope>
    <source>
        <strain evidence="14">ATCC 10573 / BCRC 21748 / CBS 615 / JCM 9827 / NBRC 10315 / NRRL Y-1498 / VKM Y-70</strain>
    </source>
</reference>
<dbReference type="GO" id="GO:0016020">
    <property type="term" value="C:membrane"/>
    <property type="evidence" value="ECO:0007669"/>
    <property type="project" value="UniProtKB-SubCell"/>
</dbReference>
<dbReference type="InterPro" id="IPR029058">
    <property type="entry name" value="AB_hydrolase_fold"/>
</dbReference>
<evidence type="ECO:0000256" key="7">
    <source>
        <dbReference type="ARBA" id="ARBA00022989"/>
    </source>
</evidence>
<sequence length="451" mass="52394">MAIPLLGRLSVAEYCILSVSFTLAWLEYIISYITHILPSPVINGFTFTVKKIYNMLNLTISYNSDKRYQYLYEQEQNEIDKATYLRMTRLIECKDISELAAVFGYDIQSHVVRTADDYLLTIHRVMKSPDESPPRNGKVVYLHHGLLMSSEIWLTMLQKHENLPFLLYDLGYDVWLGNNRGNKYCQKHTFLRKPEDFWDFSIDEFAMFDIPNIIEYILDYTLEPSLTYIGFSQGTAQAFASVSINNELNSKIDKIIAISPATTPHGLYSKFLDIVIKASPDIIYLLFSRKILMPSIQFWQKIMYPPLFNTSIDISNYMLFNWKAKNITRIQKLCSYSHLYSTTSVKTVVHWFQIMKNKNFQMYIDNNYYPTTYPLKNITIPIYLIYGDSDSLVDISVMKRQLPSELGASVAVQGHEHLDNLWGVDVNPNVFSHVLRFMDSNIHQNGSVHKE</sequence>
<comment type="similarity">
    <text evidence="2">Belongs to the AB hydrolase superfamily. Lipase family.</text>
</comment>
<comment type="subcellular location">
    <subcellularLocation>
        <location evidence="1">Membrane</location>
        <topology evidence="1">Single-pass membrane protein</topology>
    </subcellularLocation>
</comment>
<dbReference type="PIRSF" id="PIRSF000862">
    <property type="entry name" value="Steryl_ester_lip"/>
    <property type="match status" value="1"/>
</dbReference>